<evidence type="ECO:0000259" key="7">
    <source>
        <dbReference type="PROSITE" id="PS51900"/>
    </source>
</evidence>
<dbReference type="Pfam" id="PF00589">
    <property type="entry name" value="Phage_integrase"/>
    <property type="match status" value="1"/>
</dbReference>
<accession>A0A227K9R0</accession>
<dbReference type="EMBL" id="NHMP01000016">
    <property type="protein sequence ID" value="OXE44191.1"/>
    <property type="molecule type" value="Genomic_DNA"/>
</dbReference>
<proteinExistence type="inferred from homology"/>
<evidence type="ECO:0000256" key="4">
    <source>
        <dbReference type="ARBA" id="ARBA00023172"/>
    </source>
</evidence>
<evidence type="ECO:0000256" key="3">
    <source>
        <dbReference type="ARBA" id="ARBA00023125"/>
    </source>
</evidence>
<dbReference type="Pfam" id="PF22022">
    <property type="entry name" value="Phage_int_M"/>
    <property type="match status" value="1"/>
</dbReference>
<dbReference type="InterPro" id="IPR010998">
    <property type="entry name" value="Integrase_recombinase_N"/>
</dbReference>
<evidence type="ECO:0000256" key="2">
    <source>
        <dbReference type="ARBA" id="ARBA00022908"/>
    </source>
</evidence>
<dbReference type="RefSeq" id="WP_066593524.1">
    <property type="nucleotide sequence ID" value="NZ_CAJTBZ010000032.1"/>
</dbReference>
<evidence type="ECO:0000256" key="1">
    <source>
        <dbReference type="ARBA" id="ARBA00008857"/>
    </source>
</evidence>
<dbReference type="Proteomes" id="UP000214610">
    <property type="component" value="Unassembled WGS sequence"/>
</dbReference>
<dbReference type="SUPFAM" id="SSF56349">
    <property type="entry name" value="DNA breaking-rejoining enzymes"/>
    <property type="match status" value="1"/>
</dbReference>
<dbReference type="InterPro" id="IPR044068">
    <property type="entry name" value="CB"/>
</dbReference>
<dbReference type="PANTHER" id="PTHR30629">
    <property type="entry name" value="PROPHAGE INTEGRASE"/>
    <property type="match status" value="1"/>
</dbReference>
<dbReference type="InterPro" id="IPR013762">
    <property type="entry name" value="Integrase-like_cat_sf"/>
</dbReference>
<dbReference type="InterPro" id="IPR011010">
    <property type="entry name" value="DNA_brk_join_enz"/>
</dbReference>
<dbReference type="Gene3D" id="1.10.443.10">
    <property type="entry name" value="Intergrase catalytic core"/>
    <property type="match status" value="1"/>
</dbReference>
<dbReference type="InterPro" id="IPR038488">
    <property type="entry name" value="Integrase_DNA-bd_sf"/>
</dbReference>
<dbReference type="CDD" id="cd00801">
    <property type="entry name" value="INT_P4_C"/>
    <property type="match status" value="1"/>
</dbReference>
<evidence type="ECO:0000259" key="6">
    <source>
        <dbReference type="PROSITE" id="PS51898"/>
    </source>
</evidence>
<keyword evidence="9" id="KW-1185">Reference proteome</keyword>
<dbReference type="Gene3D" id="1.10.150.130">
    <property type="match status" value="1"/>
</dbReference>
<reference evidence="9" key="1">
    <citation type="submission" date="2017-05" db="EMBL/GenBank/DDBJ databases">
        <title>Improved OligoMM genomes.</title>
        <authorList>
            <person name="Garzetti D."/>
        </authorList>
    </citation>
    <scope>NUCLEOTIDE SEQUENCE [LARGE SCALE GENOMIC DNA]</scope>
    <source>
        <strain evidence="9">YL45</strain>
    </source>
</reference>
<comment type="caution">
    <text evidence="8">The sequence shown here is derived from an EMBL/GenBank/DDBJ whole genome shotgun (WGS) entry which is preliminary data.</text>
</comment>
<keyword evidence="4" id="KW-0233">DNA recombination</keyword>
<evidence type="ECO:0000313" key="9">
    <source>
        <dbReference type="Proteomes" id="UP000214610"/>
    </source>
</evidence>
<dbReference type="InterPro" id="IPR053876">
    <property type="entry name" value="Phage_int_M"/>
</dbReference>
<dbReference type="GO" id="GO:0015074">
    <property type="term" value="P:DNA integration"/>
    <property type="evidence" value="ECO:0007669"/>
    <property type="project" value="UniProtKB-KW"/>
</dbReference>
<evidence type="ECO:0000313" key="8">
    <source>
        <dbReference type="EMBL" id="OXE44191.1"/>
    </source>
</evidence>
<dbReference type="PROSITE" id="PS51900">
    <property type="entry name" value="CB"/>
    <property type="match status" value="1"/>
</dbReference>
<dbReference type="PANTHER" id="PTHR30629:SF2">
    <property type="entry name" value="PROPHAGE INTEGRASE INTS-RELATED"/>
    <property type="match status" value="1"/>
</dbReference>
<keyword evidence="2" id="KW-0229">DNA integration</keyword>
<feature type="domain" description="Tyr recombinase" evidence="6">
    <location>
        <begin position="209"/>
        <end position="383"/>
    </location>
</feature>
<sequence length="404" mass="47064">MSHSKIGQYTKSQLYSLTDGVYRLERNFYLRVRGNGKYRTYFFRYVDQEGNQKDCNIGSLRKITMADAKQQVHLFRSLLNIASPKNLDLSTNQTPKFSEFALETIETLASVKLWKTVAQKSSWTSSITTYAFPKIGEKLVEEITRQDILEILKPIWTNKTMTASRLRGRLEKIFSYAINEGKYHGKNPAIWKANLEMYLPPPEKCKTKTHFKALTLQELRDNIPFLTKNQFIGYKCLLFGILTATRSVEFTQIQWSEIDFQQKIWNCPPSRRKDGKNEVFRVPLSRQLVNMLKLLKKESKSNFVFTKDHLQPIRRETPRKLLKDGLKLDCTMHGMRSTFRDWCTQNGVNEIVAEKSLMHSTGNEVVSAYQRSDLLEERREVMQKWADLLLESNEATENQKAESS</sequence>
<name>A0A227K9R0_9BURK</name>
<dbReference type="GO" id="GO:0003677">
    <property type="term" value="F:DNA binding"/>
    <property type="evidence" value="ECO:0007669"/>
    <property type="project" value="UniProtKB-UniRule"/>
</dbReference>
<comment type="similarity">
    <text evidence="1">Belongs to the 'phage' integrase family.</text>
</comment>
<dbReference type="AlphaFoldDB" id="A0A227K9R0"/>
<dbReference type="GeneID" id="78361773"/>
<dbReference type="InterPro" id="IPR050808">
    <property type="entry name" value="Phage_Integrase"/>
</dbReference>
<dbReference type="GO" id="GO:0006310">
    <property type="term" value="P:DNA recombination"/>
    <property type="evidence" value="ECO:0007669"/>
    <property type="project" value="UniProtKB-KW"/>
</dbReference>
<dbReference type="Gene3D" id="3.30.160.390">
    <property type="entry name" value="Integrase, DNA-binding domain"/>
    <property type="match status" value="1"/>
</dbReference>
<protein>
    <submittedName>
        <fullName evidence="8">Integrase</fullName>
    </submittedName>
</protein>
<feature type="domain" description="Core-binding (CB)" evidence="7">
    <location>
        <begin position="95"/>
        <end position="178"/>
    </location>
</feature>
<dbReference type="PROSITE" id="PS51898">
    <property type="entry name" value="TYR_RECOMBINASE"/>
    <property type="match status" value="1"/>
</dbReference>
<organism evidence="8 9">
    <name type="scientific">Turicimonas muris</name>
    <dbReference type="NCBI Taxonomy" id="1796652"/>
    <lineage>
        <taxon>Bacteria</taxon>
        <taxon>Pseudomonadati</taxon>
        <taxon>Pseudomonadota</taxon>
        <taxon>Betaproteobacteria</taxon>
        <taxon>Burkholderiales</taxon>
        <taxon>Sutterellaceae</taxon>
        <taxon>Turicimonas</taxon>
    </lineage>
</organism>
<keyword evidence="3 5" id="KW-0238">DNA-binding</keyword>
<dbReference type="InterPro" id="IPR002104">
    <property type="entry name" value="Integrase_catalytic"/>
</dbReference>
<evidence type="ECO:0000256" key="5">
    <source>
        <dbReference type="PROSITE-ProRule" id="PRU01248"/>
    </source>
</evidence>
<gene>
    <name evidence="8" type="ORF">ADH67_13005</name>
</gene>